<dbReference type="RefSeq" id="XP_007405837.1">
    <property type="nucleotide sequence ID" value="XM_007405775.1"/>
</dbReference>
<dbReference type="CDD" id="cd22744">
    <property type="entry name" value="OTU"/>
    <property type="match status" value="1"/>
</dbReference>
<feature type="region of interest" description="Disordered" evidence="1">
    <location>
        <begin position="172"/>
        <end position="218"/>
    </location>
</feature>
<evidence type="ECO:0000256" key="1">
    <source>
        <dbReference type="SAM" id="MobiDB-lite"/>
    </source>
</evidence>
<proteinExistence type="predicted"/>
<dbReference type="SUPFAM" id="SSF54001">
    <property type="entry name" value="Cysteine proteinases"/>
    <property type="match status" value="1"/>
</dbReference>
<dbReference type="Gene3D" id="3.90.70.80">
    <property type="match status" value="1"/>
</dbReference>
<dbReference type="KEGG" id="mlr:MELLADRAFT_92273"/>
<sequence length="663" mass="74903">MFYHRINYNYHLNPSDQKFTTYTPYIITSEPDTHLTTTQPTTEARPDKHVFPVPKLIEIQHKDRRKMDEYIASFPATQHGYRIRIGRSQPKTSPVSHYECYRSGYPKGIPAALGTSKSLCIDCPFKLSTRWLYEPCKWILIYTHLGHNHPPDPDVKPRKRFHDPKAKPILAPGVVMDDDKTPTSTPDQDQEERHPTVELGLDSNVSKVPHPQDPMEEQHPTVELGLDSNVSIVPHPQEPFAFEPCSHDIDPFETVISTLTARLRAMSPRRKQEILKKIDEIINDHNQPPFTKPLPLSFTANCVPSPSQAVDLYLHSPNKPQGTTETTEIGMDHAMENEESQFDKLLDDLYGPSEVTNSTFNIEDLLISQPTFEPVQTSVSTPPLCTPDTQPPSALDANVNTGVKPDTSTMLQETSNTSATPPGPFTRKRAREEALLQKPNLVNPTLPALLTKYSIRDWLVPSISDIREVKADGHCGFRAISVSLGHSQDNWSAIRQSMLDTINSMTDILTPRTLPEPRAQALARLATNKPNVVSEQQYWLTMPGWGGIIATTFNRPVLYYEPGVSNNRIFFPYHSSPNLNPPIVIIYANYHFASVLLDFTLAHLPIPRVCPTWQRFAKAEASGWLDTWQSHINEHTAFLNTLKPRTRRKQKNKAPQEPTVVSD</sequence>
<feature type="domain" description="OTU" evidence="2">
    <location>
        <begin position="464"/>
        <end position="598"/>
    </location>
</feature>
<organism evidence="4">
    <name type="scientific">Melampsora larici-populina (strain 98AG31 / pathotype 3-4-7)</name>
    <name type="common">Poplar leaf rust fungus</name>
    <dbReference type="NCBI Taxonomy" id="747676"/>
    <lineage>
        <taxon>Eukaryota</taxon>
        <taxon>Fungi</taxon>
        <taxon>Dikarya</taxon>
        <taxon>Basidiomycota</taxon>
        <taxon>Pucciniomycotina</taxon>
        <taxon>Pucciniomycetes</taxon>
        <taxon>Pucciniales</taxon>
        <taxon>Melampsoraceae</taxon>
        <taxon>Melampsora</taxon>
    </lineage>
</organism>
<dbReference type="PROSITE" id="PS50802">
    <property type="entry name" value="OTU"/>
    <property type="match status" value="1"/>
</dbReference>
<dbReference type="VEuPathDB" id="FungiDB:MELLADRAFT_92273"/>
<dbReference type="AlphaFoldDB" id="F4R915"/>
<keyword evidence="4" id="KW-1185">Reference proteome</keyword>
<reference evidence="4" key="1">
    <citation type="journal article" date="2011" name="Proc. Natl. Acad. Sci. U.S.A.">
        <title>Obligate biotrophy features unraveled by the genomic analysis of rust fungi.</title>
        <authorList>
            <person name="Duplessis S."/>
            <person name="Cuomo C.A."/>
            <person name="Lin Y.-C."/>
            <person name="Aerts A."/>
            <person name="Tisserant E."/>
            <person name="Veneault-Fourrey C."/>
            <person name="Joly D.L."/>
            <person name="Hacquard S."/>
            <person name="Amselem J."/>
            <person name="Cantarel B.L."/>
            <person name="Chiu R."/>
            <person name="Coutinho P.M."/>
            <person name="Feau N."/>
            <person name="Field M."/>
            <person name="Frey P."/>
            <person name="Gelhaye E."/>
            <person name="Goldberg J."/>
            <person name="Grabherr M.G."/>
            <person name="Kodira C.D."/>
            <person name="Kohler A."/>
            <person name="Kuees U."/>
            <person name="Lindquist E.A."/>
            <person name="Lucas S.M."/>
            <person name="Mago R."/>
            <person name="Mauceli E."/>
            <person name="Morin E."/>
            <person name="Murat C."/>
            <person name="Pangilinan J.L."/>
            <person name="Park R."/>
            <person name="Pearson M."/>
            <person name="Quesneville H."/>
            <person name="Rouhier N."/>
            <person name="Sakthikumar S."/>
            <person name="Salamov A.A."/>
            <person name="Schmutz J."/>
            <person name="Selles B."/>
            <person name="Shapiro H."/>
            <person name="Tanguay P."/>
            <person name="Tuskan G.A."/>
            <person name="Henrissat B."/>
            <person name="Van de Peer Y."/>
            <person name="Rouze P."/>
            <person name="Ellis J.G."/>
            <person name="Dodds P.N."/>
            <person name="Schein J.E."/>
            <person name="Zhong S."/>
            <person name="Hamelin R.C."/>
            <person name="Grigoriev I.V."/>
            <person name="Szabo L.J."/>
            <person name="Martin F."/>
        </authorList>
    </citation>
    <scope>NUCLEOTIDE SEQUENCE [LARGE SCALE GENOMIC DNA]</scope>
    <source>
        <strain evidence="4">98AG31 / pathotype 3-4-7</strain>
    </source>
</reference>
<dbReference type="Proteomes" id="UP000001072">
    <property type="component" value="Unassembled WGS sequence"/>
</dbReference>
<evidence type="ECO:0000313" key="3">
    <source>
        <dbReference type="EMBL" id="EGG11235.1"/>
    </source>
</evidence>
<gene>
    <name evidence="3" type="ORF">MELLADRAFT_92273</name>
</gene>
<dbReference type="OrthoDB" id="2379842at2759"/>
<accession>F4R915</accession>
<dbReference type="InterPro" id="IPR003323">
    <property type="entry name" value="OTU_dom"/>
</dbReference>
<dbReference type="EMBL" id="GL883093">
    <property type="protein sequence ID" value="EGG11235.1"/>
    <property type="molecule type" value="Genomic_DNA"/>
</dbReference>
<dbReference type="HOGENOM" id="CLU_423932_0_0_1"/>
<dbReference type="InParanoid" id="F4R915"/>
<dbReference type="GeneID" id="18936190"/>
<name>F4R915_MELLP</name>
<feature type="region of interest" description="Disordered" evidence="1">
    <location>
        <begin position="642"/>
        <end position="663"/>
    </location>
</feature>
<evidence type="ECO:0000259" key="2">
    <source>
        <dbReference type="PROSITE" id="PS50802"/>
    </source>
</evidence>
<evidence type="ECO:0000313" key="4">
    <source>
        <dbReference type="Proteomes" id="UP000001072"/>
    </source>
</evidence>
<dbReference type="InterPro" id="IPR038765">
    <property type="entry name" value="Papain-like_cys_pep_sf"/>
</dbReference>
<protein>
    <recommendedName>
        <fullName evidence="2">OTU domain-containing protein</fullName>
    </recommendedName>
</protein>